<keyword evidence="11" id="KW-1185">Reference proteome</keyword>
<dbReference type="InterPro" id="IPR000489">
    <property type="entry name" value="Pterin-binding_dom"/>
</dbReference>
<evidence type="ECO:0000313" key="10">
    <source>
        <dbReference type="EMBL" id="NHN88601.1"/>
    </source>
</evidence>
<evidence type="ECO:0000313" key="11">
    <source>
        <dbReference type="Proteomes" id="UP000631653"/>
    </source>
</evidence>
<evidence type="ECO:0000256" key="8">
    <source>
        <dbReference type="ARBA" id="ARBA00022909"/>
    </source>
</evidence>
<evidence type="ECO:0000256" key="7">
    <source>
        <dbReference type="ARBA" id="ARBA00022842"/>
    </source>
</evidence>
<dbReference type="PROSITE" id="PS00792">
    <property type="entry name" value="DHPS_1"/>
    <property type="match status" value="1"/>
</dbReference>
<dbReference type="Proteomes" id="UP000631653">
    <property type="component" value="Unassembled WGS sequence"/>
</dbReference>
<dbReference type="Gene3D" id="3.20.20.20">
    <property type="entry name" value="Dihydropteroate synthase-like"/>
    <property type="match status" value="1"/>
</dbReference>
<evidence type="ECO:0000256" key="6">
    <source>
        <dbReference type="ARBA" id="ARBA00022723"/>
    </source>
</evidence>
<dbReference type="NCBIfam" id="TIGR01496">
    <property type="entry name" value="DHPS"/>
    <property type="match status" value="1"/>
</dbReference>
<evidence type="ECO:0000256" key="5">
    <source>
        <dbReference type="ARBA" id="ARBA00022679"/>
    </source>
</evidence>
<dbReference type="RefSeq" id="WP_173569898.1">
    <property type="nucleotide sequence ID" value="NZ_WOSY01000006.1"/>
</dbReference>
<evidence type="ECO:0000256" key="1">
    <source>
        <dbReference type="ARBA" id="ARBA00000012"/>
    </source>
</evidence>
<dbReference type="PANTHER" id="PTHR20941">
    <property type="entry name" value="FOLATE SYNTHESIS PROTEINS"/>
    <property type="match status" value="1"/>
</dbReference>
<keyword evidence="8" id="KW-0289">Folate biosynthesis</keyword>
<dbReference type="InterPro" id="IPR006390">
    <property type="entry name" value="DHP_synth_dom"/>
</dbReference>
<dbReference type="PANTHER" id="PTHR20941:SF1">
    <property type="entry name" value="FOLIC ACID SYNTHESIS PROTEIN FOL1"/>
    <property type="match status" value="1"/>
</dbReference>
<keyword evidence="5 10" id="KW-0808">Transferase</keyword>
<reference evidence="10 11" key="1">
    <citation type="journal article" date="2020" name="Int. J. Syst. Evol. Microbiol.">
        <title>Novel acetic acid bacteria from cider fermentations: Acetobacter conturbans sp. nov. and Acetobacter fallax sp. nov.</title>
        <authorList>
            <person name="Sombolestani A.S."/>
            <person name="Cleenwerck I."/>
            <person name="Cnockaert M."/>
            <person name="Borremans W."/>
            <person name="Wieme A.D."/>
            <person name="De Vuyst L."/>
            <person name="Vandamme P."/>
        </authorList>
    </citation>
    <scope>NUCLEOTIDE SEQUENCE [LARGE SCALE GENOMIC DNA]</scope>
    <source>
        <strain evidence="10 11">LMG 1627</strain>
    </source>
</reference>
<evidence type="ECO:0000256" key="2">
    <source>
        <dbReference type="ARBA" id="ARBA00001946"/>
    </source>
</evidence>
<protein>
    <recommendedName>
        <fullName evidence="4">dihydropteroate synthase</fullName>
        <ecNumber evidence="4">2.5.1.15</ecNumber>
    </recommendedName>
</protein>
<comment type="cofactor">
    <cofactor evidence="2">
        <name>Mg(2+)</name>
        <dbReference type="ChEBI" id="CHEBI:18420"/>
    </cofactor>
</comment>
<comment type="caution">
    <text evidence="10">The sequence shown here is derived from an EMBL/GenBank/DDBJ whole genome shotgun (WGS) entry which is preliminary data.</text>
</comment>
<dbReference type="CDD" id="cd00739">
    <property type="entry name" value="DHPS"/>
    <property type="match status" value="1"/>
</dbReference>
<name>A0ABX0JZ33_9PROT</name>
<comment type="catalytic activity">
    <reaction evidence="1">
        <text>(7,8-dihydropterin-6-yl)methyl diphosphate + 4-aminobenzoate = 7,8-dihydropteroate + diphosphate</text>
        <dbReference type="Rhea" id="RHEA:19949"/>
        <dbReference type="ChEBI" id="CHEBI:17836"/>
        <dbReference type="ChEBI" id="CHEBI:17839"/>
        <dbReference type="ChEBI" id="CHEBI:33019"/>
        <dbReference type="ChEBI" id="CHEBI:72950"/>
        <dbReference type="EC" id="2.5.1.15"/>
    </reaction>
</comment>
<dbReference type="PROSITE" id="PS50972">
    <property type="entry name" value="PTERIN_BINDING"/>
    <property type="match status" value="1"/>
</dbReference>
<proteinExistence type="predicted"/>
<accession>A0ABX0JZ33</accession>
<dbReference type="SUPFAM" id="SSF51717">
    <property type="entry name" value="Dihydropteroate synthetase-like"/>
    <property type="match status" value="1"/>
</dbReference>
<dbReference type="InterPro" id="IPR011005">
    <property type="entry name" value="Dihydropteroate_synth-like_sf"/>
</dbReference>
<evidence type="ECO:0000259" key="9">
    <source>
        <dbReference type="PROSITE" id="PS50972"/>
    </source>
</evidence>
<keyword evidence="7" id="KW-0460">Magnesium</keyword>
<evidence type="ECO:0000256" key="4">
    <source>
        <dbReference type="ARBA" id="ARBA00012458"/>
    </source>
</evidence>
<dbReference type="GO" id="GO:0004156">
    <property type="term" value="F:dihydropteroate synthase activity"/>
    <property type="evidence" value="ECO:0007669"/>
    <property type="project" value="UniProtKB-EC"/>
</dbReference>
<dbReference type="EC" id="2.5.1.15" evidence="4"/>
<feature type="domain" description="Pterin-binding" evidence="9">
    <location>
        <begin position="81"/>
        <end position="334"/>
    </location>
</feature>
<dbReference type="PROSITE" id="PS00793">
    <property type="entry name" value="DHPS_2"/>
    <property type="match status" value="1"/>
</dbReference>
<dbReference type="EMBL" id="WOSY01000006">
    <property type="protein sequence ID" value="NHN88601.1"/>
    <property type="molecule type" value="Genomic_DNA"/>
</dbReference>
<gene>
    <name evidence="10" type="primary">folP</name>
    <name evidence="10" type="ORF">GOB81_08160</name>
</gene>
<dbReference type="InterPro" id="IPR045031">
    <property type="entry name" value="DHP_synth-like"/>
</dbReference>
<sequence>MDVTRLIEPGGILHGPEAGRAIRAGVALPLAGGPTAFTVATLIEKDHVSHPMPVDRIPAGWRSTLETVTRKASSALLPSQPLVMGIVNVTPDSFSDGGHYVDPARAIAHGERLLRDGASILDMGAESTRPNADPVSPDEEWARLQPLLEEMVRREVCISIDTRNASTMEKALNAGATLINDVSALTHDPEAIGVLAARSCPVVLMHMRGTPATMNDMTRYGDVVVDVVRELAARITVAERGGIARTRILIDPGIGFAKTTAQNAEVIRRLPLFANLGCRMVLGTSRKRMIGALTGVNEAAERDPGTIASSLPGLVLTDTILRVHNCSAMTQALGVWEGCFTPHPLPEGTFQIM</sequence>
<dbReference type="Pfam" id="PF00809">
    <property type="entry name" value="Pterin_bind"/>
    <property type="match status" value="1"/>
</dbReference>
<evidence type="ECO:0000256" key="3">
    <source>
        <dbReference type="ARBA" id="ARBA00004763"/>
    </source>
</evidence>
<keyword evidence="6" id="KW-0479">Metal-binding</keyword>
<organism evidence="10 11">
    <name type="scientific">Acetobacter conturbans</name>
    <dbReference type="NCBI Taxonomy" id="1737472"/>
    <lineage>
        <taxon>Bacteria</taxon>
        <taxon>Pseudomonadati</taxon>
        <taxon>Pseudomonadota</taxon>
        <taxon>Alphaproteobacteria</taxon>
        <taxon>Acetobacterales</taxon>
        <taxon>Acetobacteraceae</taxon>
        <taxon>Acetobacter</taxon>
    </lineage>
</organism>
<comment type="pathway">
    <text evidence="3">Cofactor biosynthesis; tetrahydrofolate biosynthesis; 7,8-dihydrofolate from 2-amino-4-hydroxy-6-hydroxymethyl-7,8-dihydropteridine diphosphate and 4-aminobenzoate: step 1/2.</text>
</comment>